<dbReference type="RefSeq" id="WP_183683864.1">
    <property type="nucleotide sequence ID" value="NZ_JACHHH010000005.1"/>
</dbReference>
<evidence type="ECO:0000256" key="1">
    <source>
        <dbReference type="SAM" id="Phobius"/>
    </source>
</evidence>
<keyword evidence="1" id="KW-1133">Transmembrane helix</keyword>
<feature type="transmembrane region" description="Helical" evidence="1">
    <location>
        <begin position="43"/>
        <end position="64"/>
    </location>
</feature>
<name>A0A7W9SGD1_9FIRM</name>
<dbReference type="GeneID" id="85014795"/>
<dbReference type="AlphaFoldDB" id="A0A7W9SGD1"/>
<protein>
    <submittedName>
        <fullName evidence="2">Uncharacterized protein</fullName>
    </submittedName>
</protein>
<keyword evidence="1" id="KW-0472">Membrane</keyword>
<keyword evidence="1" id="KW-0812">Transmembrane</keyword>
<sequence>MRGQSNFLSFRKPRLCRKKVDKAEALFSSYFQKNLLASLTIEAAFSLSLFLFAIIILMTPLFILNREIRISREMEKNARILCMAKYLEHYGLKKTDIADIEHIDQILEISETALEDILLPNTIPTEGMENIQSFRSHITEEDIYLNLQYDEPIPFGLLQKKNMRQEIVAHRRAWVGAKGARWEKEENAEEENEEEMVYVIDGPSKVYHLSSDCTYISNDFLSCSARKIDGTNAKYGGKFCPCKACHPDPNSPVVYYTEAGRRYHSSTDCPAMRSSVHKIPLKQALEEGRHPCPRCGK</sequence>
<organism evidence="2 3">
    <name type="scientific">Oribacterium sinus</name>
    <dbReference type="NCBI Taxonomy" id="237576"/>
    <lineage>
        <taxon>Bacteria</taxon>
        <taxon>Bacillati</taxon>
        <taxon>Bacillota</taxon>
        <taxon>Clostridia</taxon>
        <taxon>Lachnospirales</taxon>
        <taxon>Lachnospiraceae</taxon>
        <taxon>Oribacterium</taxon>
    </lineage>
</organism>
<comment type="caution">
    <text evidence="2">The sequence shown here is derived from an EMBL/GenBank/DDBJ whole genome shotgun (WGS) entry which is preliminary data.</text>
</comment>
<proteinExistence type="predicted"/>
<gene>
    <name evidence="2" type="ORF">HNQ46_001253</name>
</gene>
<dbReference type="Proteomes" id="UP000522163">
    <property type="component" value="Unassembled WGS sequence"/>
</dbReference>
<evidence type="ECO:0000313" key="3">
    <source>
        <dbReference type="Proteomes" id="UP000522163"/>
    </source>
</evidence>
<evidence type="ECO:0000313" key="2">
    <source>
        <dbReference type="EMBL" id="MBB6041276.1"/>
    </source>
</evidence>
<reference evidence="2 3" key="1">
    <citation type="submission" date="2020-08" db="EMBL/GenBank/DDBJ databases">
        <title>Genomic Encyclopedia of Type Strains, Phase IV (KMG-IV): sequencing the most valuable type-strain genomes for metagenomic binning, comparative biology and taxonomic classification.</title>
        <authorList>
            <person name="Goeker M."/>
        </authorList>
    </citation>
    <scope>NUCLEOTIDE SEQUENCE [LARGE SCALE GENOMIC DNA]</scope>
    <source>
        <strain evidence="2 3">DSM 17245</strain>
    </source>
</reference>
<accession>A0A7W9SGD1</accession>
<dbReference type="EMBL" id="JACHHH010000005">
    <property type="protein sequence ID" value="MBB6041276.1"/>
    <property type="molecule type" value="Genomic_DNA"/>
</dbReference>